<dbReference type="CDD" id="cd03225">
    <property type="entry name" value="ABC_cobalt_CbiO_domain1"/>
    <property type="match status" value="2"/>
</dbReference>
<evidence type="ECO:0000256" key="2">
    <source>
        <dbReference type="ARBA" id="ARBA00022448"/>
    </source>
</evidence>
<dbReference type="GO" id="GO:0016887">
    <property type="term" value="F:ATP hydrolysis activity"/>
    <property type="evidence" value="ECO:0007669"/>
    <property type="project" value="InterPro"/>
</dbReference>
<evidence type="ECO:0000259" key="7">
    <source>
        <dbReference type="PROSITE" id="PS50893"/>
    </source>
</evidence>
<dbReference type="GO" id="GO:0005524">
    <property type="term" value="F:ATP binding"/>
    <property type="evidence" value="ECO:0007669"/>
    <property type="project" value="UniProtKB-KW"/>
</dbReference>
<feature type="domain" description="ABC transporter" evidence="7">
    <location>
        <begin position="507"/>
        <end position="735"/>
    </location>
</feature>
<feature type="transmembrane region" description="Helical" evidence="6">
    <location>
        <begin position="59"/>
        <end position="83"/>
    </location>
</feature>
<keyword evidence="3" id="KW-0547">Nucleotide-binding</keyword>
<proteinExistence type="inferred from homology"/>
<evidence type="ECO:0000313" key="9">
    <source>
        <dbReference type="Proteomes" id="UP000271469"/>
    </source>
</evidence>
<dbReference type="InterPro" id="IPR050095">
    <property type="entry name" value="ECF_ABC_transporter_ATP-bd"/>
</dbReference>
<name>A0A3G8JP89_9ACTN</name>
<feature type="transmembrane region" description="Helical" evidence="6">
    <location>
        <begin position="163"/>
        <end position="186"/>
    </location>
</feature>
<gene>
    <name evidence="8" type="ORF">D7316_03512</name>
</gene>
<evidence type="ECO:0000256" key="4">
    <source>
        <dbReference type="ARBA" id="ARBA00022840"/>
    </source>
</evidence>
<dbReference type="KEGG" id="gom:D7316_03512"/>
<feature type="domain" description="ABC transporter" evidence="7">
    <location>
        <begin position="220"/>
        <end position="490"/>
    </location>
</feature>
<accession>A0A3G8JP89</accession>
<dbReference type="AlphaFoldDB" id="A0A3G8JP89"/>
<feature type="transmembrane region" description="Helical" evidence="6">
    <location>
        <begin position="95"/>
        <end position="118"/>
    </location>
</feature>
<keyword evidence="6" id="KW-0472">Membrane</keyword>
<feature type="compositionally biased region" description="Basic and acidic residues" evidence="5">
    <location>
        <begin position="394"/>
        <end position="438"/>
    </location>
</feature>
<dbReference type="InterPro" id="IPR015856">
    <property type="entry name" value="ABC_transpr_CbiO/EcfA_su"/>
</dbReference>
<dbReference type="GO" id="GO:0016020">
    <property type="term" value="C:membrane"/>
    <property type="evidence" value="ECO:0007669"/>
    <property type="project" value="InterPro"/>
</dbReference>
<dbReference type="InterPro" id="IPR003593">
    <property type="entry name" value="AAA+_ATPase"/>
</dbReference>
<reference evidence="8 9" key="1">
    <citation type="submission" date="2018-11" db="EMBL/GenBank/DDBJ databases">
        <title>Gordonia insulae sp. nov., isolated from an island soil.</title>
        <authorList>
            <person name="Kim Y.S."/>
            <person name="Kim S.B."/>
        </authorList>
    </citation>
    <scope>NUCLEOTIDE SEQUENCE [LARGE SCALE GENOMIC DNA]</scope>
    <source>
        <strain evidence="8 9">MMS17-SY073</strain>
    </source>
</reference>
<keyword evidence="6" id="KW-1133">Transmembrane helix</keyword>
<dbReference type="PROSITE" id="PS50893">
    <property type="entry name" value="ABC_TRANSPORTER_2"/>
    <property type="match status" value="2"/>
</dbReference>
<dbReference type="SMART" id="SM00382">
    <property type="entry name" value="AAA"/>
    <property type="match status" value="2"/>
</dbReference>
<dbReference type="InterPro" id="IPR017871">
    <property type="entry name" value="ABC_transporter-like_CS"/>
</dbReference>
<evidence type="ECO:0000256" key="1">
    <source>
        <dbReference type="ARBA" id="ARBA00005417"/>
    </source>
</evidence>
<dbReference type="PROSITE" id="PS00211">
    <property type="entry name" value="ABC_TRANSPORTER_1"/>
    <property type="match status" value="2"/>
</dbReference>
<evidence type="ECO:0000256" key="3">
    <source>
        <dbReference type="ARBA" id="ARBA00022741"/>
    </source>
</evidence>
<feature type="region of interest" description="Disordered" evidence="5">
    <location>
        <begin position="392"/>
        <end position="438"/>
    </location>
</feature>
<sequence>MEMASIAIFGGLTVAAIVVASVVPLATAVGLLAPVPLALVAARTRPRALITASVAATGVSFAMAGTGAAATVLGSALIGGIVGDTKRRGRGLGTITVASIIASPIIGGLSVLVLLVLVPLRTLALEALGNTVGGLVKLLNNFPALSGLADTIESLGNSMVDDWWIWMWVSGALGTALSLAVAWWMLGGVVGRLADIPSEDTLDAGDLSIGADETVGPLPLTLSGIGFRYRPDGPLVLDDIDLRLVPGEFVAVVGANGSGKSTLAKILAGRAPTTGTVDRPGTAGLGRHGGTAMVLQRPETQMLGSRVADDVVWGLPPGVEVDVEGLLAEVGLAGMGDRETSDLSGGQQQRLAIAGALAREPALLIADEVTSMVDPTGRDDLLALLAGLPARRRERSERAESDRRRERSERAESDRRRERSERAESDRRRERSERAESDRRGMTVVLITHRGAEAAAADRVVHLHHGRMIAHPPQWVPRPGTVEEPVVVAPDAHDGPDHRSMPTEPVLVLDGVGHTYLKGSPWQVEALRDVSLTVHKGDGVLVVGGNGSGKTTLAWIMAGLIAPTVGTATLRGKPVAGQVGDVALAFQHARLQLQKQTVGDEIMAAGGIEVGTAEVARVLESVGLPRDMAARRIDSLSGGQMRRVVLAGLIARRPKVLLLDEPLAGVDPYARAEIVGMLARLRADGLTIVIISHDLTDLDVVVNRRVQLTGGSLTTIPNHPPPDGGAPALGAEVVDAQALPPVSREVVE</sequence>
<dbReference type="Gene3D" id="3.40.50.300">
    <property type="entry name" value="P-loop containing nucleotide triphosphate hydrolases"/>
    <property type="match status" value="2"/>
</dbReference>
<keyword evidence="9" id="KW-1185">Reference proteome</keyword>
<dbReference type="PANTHER" id="PTHR43553:SF1">
    <property type="entry name" value="ABC TRANSPORTER I FAMILY MEMBER 11, CHLOROPLASTIC"/>
    <property type="match status" value="1"/>
</dbReference>
<dbReference type="RefSeq" id="WP_232017197.1">
    <property type="nucleotide sequence ID" value="NZ_CP033972.1"/>
</dbReference>
<dbReference type="InterPro" id="IPR003439">
    <property type="entry name" value="ABC_transporter-like_ATP-bd"/>
</dbReference>
<dbReference type="EMBL" id="CP033972">
    <property type="protein sequence ID" value="AZG46907.1"/>
    <property type="molecule type" value="Genomic_DNA"/>
</dbReference>
<dbReference type="Proteomes" id="UP000271469">
    <property type="component" value="Chromosome"/>
</dbReference>
<dbReference type="SUPFAM" id="SSF52540">
    <property type="entry name" value="P-loop containing nucleoside triphosphate hydrolases"/>
    <property type="match status" value="2"/>
</dbReference>
<dbReference type="InterPro" id="IPR027417">
    <property type="entry name" value="P-loop_NTPase"/>
</dbReference>
<protein>
    <submittedName>
        <fullName evidence="8">Putative ABC transporter ATP-binding protein</fullName>
    </submittedName>
</protein>
<dbReference type="Pfam" id="PF00005">
    <property type="entry name" value="ABC_tran"/>
    <property type="match status" value="2"/>
</dbReference>
<comment type="similarity">
    <text evidence="1">Belongs to the ABC transporter superfamily.</text>
</comment>
<keyword evidence="4 8" id="KW-0067">ATP-binding</keyword>
<keyword evidence="6" id="KW-0812">Transmembrane</keyword>
<dbReference type="GO" id="GO:0042626">
    <property type="term" value="F:ATPase-coupled transmembrane transporter activity"/>
    <property type="evidence" value="ECO:0007669"/>
    <property type="project" value="TreeGrafter"/>
</dbReference>
<evidence type="ECO:0000256" key="6">
    <source>
        <dbReference type="SAM" id="Phobius"/>
    </source>
</evidence>
<feature type="transmembrane region" description="Helical" evidence="6">
    <location>
        <begin position="12"/>
        <end position="39"/>
    </location>
</feature>
<organism evidence="8 9">
    <name type="scientific">Gordonia insulae</name>
    <dbReference type="NCBI Taxonomy" id="2420509"/>
    <lineage>
        <taxon>Bacteria</taxon>
        <taxon>Bacillati</taxon>
        <taxon>Actinomycetota</taxon>
        <taxon>Actinomycetes</taxon>
        <taxon>Mycobacteriales</taxon>
        <taxon>Gordoniaceae</taxon>
        <taxon>Gordonia</taxon>
    </lineage>
</organism>
<evidence type="ECO:0000256" key="5">
    <source>
        <dbReference type="SAM" id="MobiDB-lite"/>
    </source>
</evidence>
<dbReference type="PANTHER" id="PTHR43553">
    <property type="entry name" value="HEAVY METAL TRANSPORTER"/>
    <property type="match status" value="1"/>
</dbReference>
<evidence type="ECO:0000313" key="8">
    <source>
        <dbReference type="EMBL" id="AZG46907.1"/>
    </source>
</evidence>
<keyword evidence="2" id="KW-0813">Transport</keyword>